<gene>
    <name evidence="1" type="ORF">Tci_863103</name>
</gene>
<protein>
    <submittedName>
        <fullName evidence="1">Uncharacterized protein</fullName>
    </submittedName>
</protein>
<accession>A0A699S186</accession>
<name>A0A699S186_TANCI</name>
<dbReference type="AlphaFoldDB" id="A0A699S186"/>
<organism evidence="1">
    <name type="scientific">Tanacetum cinerariifolium</name>
    <name type="common">Dalmatian daisy</name>
    <name type="synonym">Chrysanthemum cinerariifolium</name>
    <dbReference type="NCBI Taxonomy" id="118510"/>
    <lineage>
        <taxon>Eukaryota</taxon>
        <taxon>Viridiplantae</taxon>
        <taxon>Streptophyta</taxon>
        <taxon>Embryophyta</taxon>
        <taxon>Tracheophyta</taxon>
        <taxon>Spermatophyta</taxon>
        <taxon>Magnoliopsida</taxon>
        <taxon>eudicotyledons</taxon>
        <taxon>Gunneridae</taxon>
        <taxon>Pentapetalae</taxon>
        <taxon>asterids</taxon>
        <taxon>campanulids</taxon>
        <taxon>Asterales</taxon>
        <taxon>Asteraceae</taxon>
        <taxon>Asteroideae</taxon>
        <taxon>Anthemideae</taxon>
        <taxon>Anthemidinae</taxon>
        <taxon>Tanacetum</taxon>
    </lineage>
</organism>
<proteinExistence type="predicted"/>
<reference evidence="1" key="1">
    <citation type="journal article" date="2019" name="Sci. Rep.">
        <title>Draft genome of Tanacetum cinerariifolium, the natural source of mosquito coil.</title>
        <authorList>
            <person name="Yamashiro T."/>
            <person name="Shiraishi A."/>
            <person name="Satake H."/>
            <person name="Nakayama K."/>
        </authorList>
    </citation>
    <scope>NUCLEOTIDE SEQUENCE</scope>
</reference>
<comment type="caution">
    <text evidence="1">The sequence shown here is derived from an EMBL/GenBank/DDBJ whole genome shotgun (WGS) entry which is preliminary data.</text>
</comment>
<dbReference type="EMBL" id="BKCJ011130021">
    <property type="protein sequence ID" value="GFC91133.1"/>
    <property type="molecule type" value="Genomic_DNA"/>
</dbReference>
<evidence type="ECO:0000313" key="1">
    <source>
        <dbReference type="EMBL" id="GFC91133.1"/>
    </source>
</evidence>
<sequence>TLPPRKRLNIVHCPGYEVGESSVAAATRPIKGRRADYVFVDSVEAEIRRQIAEDIGYGAPEGAGSST</sequence>
<feature type="non-terminal residue" evidence="1">
    <location>
        <position position="1"/>
    </location>
</feature>